<evidence type="ECO:0000256" key="11">
    <source>
        <dbReference type="ARBA" id="ARBA00023136"/>
    </source>
</evidence>
<evidence type="ECO:0000256" key="5">
    <source>
        <dbReference type="ARBA" id="ARBA00022692"/>
    </source>
</evidence>
<dbReference type="PROSITE" id="PS50929">
    <property type="entry name" value="ABC_TM1F"/>
    <property type="match status" value="1"/>
</dbReference>
<evidence type="ECO:0000259" key="14">
    <source>
        <dbReference type="PROSITE" id="PS50929"/>
    </source>
</evidence>
<feature type="domain" description="ABC transporter" evidence="13">
    <location>
        <begin position="302"/>
        <end position="478"/>
    </location>
</feature>
<comment type="caution">
    <text evidence="15">The sequence shown here is derived from an EMBL/GenBank/DDBJ whole genome shotgun (WGS) entry which is preliminary data.</text>
</comment>
<feature type="domain" description="ABC transmembrane type-1" evidence="14">
    <location>
        <begin position="19"/>
        <end position="267"/>
    </location>
</feature>
<keyword evidence="11 12" id="KW-0472">Membrane</keyword>
<dbReference type="GO" id="GO:0005524">
    <property type="term" value="F:ATP binding"/>
    <property type="evidence" value="ECO:0007669"/>
    <property type="project" value="InterPro"/>
</dbReference>
<sequence>FDWPLFWTFLRPQLLALSAAVVLALGAALLNVRIPVLLGQLVNVVARCARGHVPTYLREVRRPALRLLTVYCLQGLLTFGYIALLARVGERVAGNMRKALFSTLLSGTQTAGCFVSLYLLSPKLTALLLVVLPALVGAGAFIGAFLRSLSRQAQEQVAKATVVADEALGNVRTVRAFAMEEQQAGMFSAEVDRAGHLSEQLGLGIAAFQGLSNLALNGIILGTIFVGGSLMAGDELSPGDLMSFLVASQTVQRSLASISVLMGQVVRGLSAGARVFELLRLEPPVPLQGGLSIPAHSLLGHICFHHVSFSYPTRPGYPVLQDFNLTLPPCQTVAIVGPSGGGKSTVAALLERFYEPTAGTITLDGHDIASLDPSWLRGQVIGFISQEPVLFGTTIMENIRFGKPGASDAEVYEAARLANADGFIRSFPEGYDTIVGERGTALSGGQKQRIAIARALLKDPAVLILDEATSALDAQAER</sequence>
<dbReference type="GO" id="GO:0016887">
    <property type="term" value="F:ATP hydrolysis activity"/>
    <property type="evidence" value="ECO:0007669"/>
    <property type="project" value="InterPro"/>
</dbReference>
<evidence type="ECO:0000256" key="10">
    <source>
        <dbReference type="ARBA" id="ARBA00023128"/>
    </source>
</evidence>
<dbReference type="GO" id="GO:0090374">
    <property type="term" value="P:oligopeptide export from mitochondrion"/>
    <property type="evidence" value="ECO:0007669"/>
    <property type="project" value="TreeGrafter"/>
</dbReference>
<dbReference type="PROSITE" id="PS00211">
    <property type="entry name" value="ABC_TRANSPORTER_1"/>
    <property type="match status" value="1"/>
</dbReference>
<proteinExistence type="inferred from homology"/>
<keyword evidence="10" id="KW-0496">Mitochondrion</keyword>
<dbReference type="Proteomes" id="UP000545329">
    <property type="component" value="Unassembled WGS sequence"/>
</dbReference>
<dbReference type="Pfam" id="PF00664">
    <property type="entry name" value="ABC_membrane"/>
    <property type="match status" value="2"/>
</dbReference>
<accession>A0A7L2XGH4</accession>
<evidence type="ECO:0000256" key="8">
    <source>
        <dbReference type="ARBA" id="ARBA00022989"/>
    </source>
</evidence>
<keyword evidence="8 12" id="KW-1133">Transmembrane helix</keyword>
<dbReference type="FunFam" id="3.40.50.300:FF:006123">
    <property type="entry name" value="Predicted protein"/>
    <property type="match status" value="1"/>
</dbReference>
<name>A0A7L2XGH4_9PASS</name>
<feature type="non-terminal residue" evidence="15">
    <location>
        <position position="1"/>
    </location>
</feature>
<comment type="similarity">
    <text evidence="3">Belongs to the ABC transporter superfamily. ABCB family. Multidrug resistance exporter (TC 3.A.1.201) subfamily.</text>
</comment>
<evidence type="ECO:0000256" key="3">
    <source>
        <dbReference type="ARBA" id="ARBA00007577"/>
    </source>
</evidence>
<evidence type="ECO:0000256" key="6">
    <source>
        <dbReference type="ARBA" id="ARBA00022792"/>
    </source>
</evidence>
<evidence type="ECO:0000259" key="13">
    <source>
        <dbReference type="PROSITE" id="PS50893"/>
    </source>
</evidence>
<dbReference type="PANTHER" id="PTHR43394:SF17">
    <property type="entry name" value="MITOCHONDRIAL POTASSIUM CHANNEL ATP-BINDING SUBUNIT"/>
    <property type="match status" value="1"/>
</dbReference>
<dbReference type="GO" id="GO:0015421">
    <property type="term" value="F:ABC-type oligopeptide transporter activity"/>
    <property type="evidence" value="ECO:0007669"/>
    <property type="project" value="TreeGrafter"/>
</dbReference>
<organism evidence="15 16">
    <name type="scientific">Erpornis zantholeuca</name>
    <dbReference type="NCBI Taxonomy" id="1112836"/>
    <lineage>
        <taxon>Eukaryota</taxon>
        <taxon>Metazoa</taxon>
        <taxon>Chordata</taxon>
        <taxon>Craniata</taxon>
        <taxon>Vertebrata</taxon>
        <taxon>Euteleostomi</taxon>
        <taxon>Archelosauria</taxon>
        <taxon>Archosauria</taxon>
        <taxon>Dinosauria</taxon>
        <taxon>Saurischia</taxon>
        <taxon>Theropoda</taxon>
        <taxon>Coelurosauria</taxon>
        <taxon>Aves</taxon>
        <taxon>Neognathae</taxon>
        <taxon>Neoaves</taxon>
        <taxon>Telluraves</taxon>
        <taxon>Australaves</taxon>
        <taxon>Passeriformes</taxon>
        <taxon>Sylvioidea</taxon>
        <taxon>Timaliidae</taxon>
        <taxon>Erpornis</taxon>
    </lineage>
</organism>
<dbReference type="Pfam" id="PF00005">
    <property type="entry name" value="ABC_tran"/>
    <property type="match status" value="1"/>
</dbReference>
<evidence type="ECO:0000256" key="7">
    <source>
        <dbReference type="ARBA" id="ARBA00022946"/>
    </source>
</evidence>
<evidence type="ECO:0000256" key="1">
    <source>
        <dbReference type="ARBA" id="ARBA00004225"/>
    </source>
</evidence>
<dbReference type="PANTHER" id="PTHR43394">
    <property type="entry name" value="ATP-DEPENDENT PERMEASE MDL1, MITOCHONDRIAL"/>
    <property type="match status" value="1"/>
</dbReference>
<keyword evidence="16" id="KW-1185">Reference proteome</keyword>
<keyword evidence="5 12" id="KW-0812">Transmembrane</keyword>
<dbReference type="SUPFAM" id="SSF52540">
    <property type="entry name" value="P-loop containing nucleoside triphosphate hydrolases"/>
    <property type="match status" value="1"/>
</dbReference>
<keyword evidence="7" id="KW-0809">Transit peptide</keyword>
<feature type="non-terminal residue" evidence="15">
    <location>
        <position position="478"/>
    </location>
</feature>
<keyword evidence="9" id="KW-0406">Ion transport</keyword>
<keyword evidence="4" id="KW-0813">Transport</keyword>
<dbReference type="OrthoDB" id="6500128at2759"/>
<comment type="subcellular location">
    <subcellularLocation>
        <location evidence="2">Mitochondrion inner membrane</location>
    </subcellularLocation>
    <subcellularLocation>
        <location evidence="1">Mitochondrion membrane</location>
        <topology evidence="1">Multi-pass membrane protein</topology>
    </subcellularLocation>
</comment>
<dbReference type="GO" id="GO:0005743">
    <property type="term" value="C:mitochondrial inner membrane"/>
    <property type="evidence" value="ECO:0007669"/>
    <property type="project" value="UniProtKB-SubCell"/>
</dbReference>
<dbReference type="PROSITE" id="PS50893">
    <property type="entry name" value="ABC_TRANSPORTER_2"/>
    <property type="match status" value="1"/>
</dbReference>
<dbReference type="CDD" id="cd18574">
    <property type="entry name" value="ABC_6TM_ABCB8_like"/>
    <property type="match status" value="1"/>
</dbReference>
<dbReference type="InterPro" id="IPR036640">
    <property type="entry name" value="ABC1_TM_sf"/>
</dbReference>
<protein>
    <submittedName>
        <fullName evidence="15">ABCB8 protein</fullName>
    </submittedName>
</protein>
<dbReference type="InterPro" id="IPR027417">
    <property type="entry name" value="P-loop_NTPase"/>
</dbReference>
<evidence type="ECO:0000256" key="9">
    <source>
        <dbReference type="ARBA" id="ARBA00023065"/>
    </source>
</evidence>
<feature type="transmembrane region" description="Helical" evidence="12">
    <location>
        <begin position="126"/>
        <end position="146"/>
    </location>
</feature>
<dbReference type="SUPFAM" id="SSF90123">
    <property type="entry name" value="ABC transporter transmembrane region"/>
    <property type="match status" value="1"/>
</dbReference>
<evidence type="ECO:0000256" key="12">
    <source>
        <dbReference type="SAM" id="Phobius"/>
    </source>
</evidence>
<dbReference type="Gene3D" id="1.20.1560.10">
    <property type="entry name" value="ABC transporter type 1, transmembrane domain"/>
    <property type="match status" value="2"/>
</dbReference>
<feature type="transmembrane region" description="Helical" evidence="12">
    <location>
        <begin position="64"/>
        <end position="87"/>
    </location>
</feature>
<dbReference type="AlphaFoldDB" id="A0A7L2XGH4"/>
<evidence type="ECO:0000256" key="2">
    <source>
        <dbReference type="ARBA" id="ARBA00004273"/>
    </source>
</evidence>
<dbReference type="Gene3D" id="3.40.50.300">
    <property type="entry name" value="P-loop containing nucleotide triphosphate hydrolases"/>
    <property type="match status" value="1"/>
</dbReference>
<evidence type="ECO:0000313" key="16">
    <source>
        <dbReference type="Proteomes" id="UP000545329"/>
    </source>
</evidence>
<dbReference type="InterPro" id="IPR011527">
    <property type="entry name" value="ABC1_TM_dom"/>
</dbReference>
<evidence type="ECO:0000313" key="15">
    <source>
        <dbReference type="EMBL" id="NXS81501.1"/>
    </source>
</evidence>
<gene>
    <name evidence="15" type="primary">Abcb8</name>
    <name evidence="15" type="ORF">ERPZAN_R14278</name>
</gene>
<dbReference type="InterPro" id="IPR039421">
    <property type="entry name" value="Type_1_exporter"/>
</dbReference>
<dbReference type="EMBL" id="VZTN01012530">
    <property type="protein sequence ID" value="NXS81501.1"/>
    <property type="molecule type" value="Genomic_DNA"/>
</dbReference>
<dbReference type="InterPro" id="IPR017871">
    <property type="entry name" value="ABC_transporter-like_CS"/>
</dbReference>
<reference evidence="15 16" key="1">
    <citation type="submission" date="2019-09" db="EMBL/GenBank/DDBJ databases">
        <title>Bird 10,000 Genomes (B10K) Project - Family phase.</title>
        <authorList>
            <person name="Zhang G."/>
        </authorList>
    </citation>
    <scope>NUCLEOTIDE SEQUENCE [LARGE SCALE GENOMIC DNA]</scope>
    <source>
        <strain evidence="15">B10K-DU-002-58</strain>
        <tissue evidence="15">Muscle</tissue>
    </source>
</reference>
<keyword evidence="6" id="KW-0999">Mitochondrion inner membrane</keyword>
<evidence type="ECO:0000256" key="4">
    <source>
        <dbReference type="ARBA" id="ARBA00022448"/>
    </source>
</evidence>
<dbReference type="InterPro" id="IPR003439">
    <property type="entry name" value="ABC_transporter-like_ATP-bd"/>
</dbReference>
<dbReference type="GO" id="GO:0006811">
    <property type="term" value="P:monoatomic ion transport"/>
    <property type="evidence" value="ECO:0007669"/>
    <property type="project" value="UniProtKB-KW"/>
</dbReference>